<organism evidence="1 2">
    <name type="scientific">Anopheles albimanus</name>
    <name type="common">New world malaria mosquito</name>
    <dbReference type="NCBI Taxonomy" id="7167"/>
    <lineage>
        <taxon>Eukaryota</taxon>
        <taxon>Metazoa</taxon>
        <taxon>Ecdysozoa</taxon>
        <taxon>Arthropoda</taxon>
        <taxon>Hexapoda</taxon>
        <taxon>Insecta</taxon>
        <taxon>Pterygota</taxon>
        <taxon>Neoptera</taxon>
        <taxon>Endopterygota</taxon>
        <taxon>Diptera</taxon>
        <taxon>Nematocera</taxon>
        <taxon>Culicoidea</taxon>
        <taxon>Culicidae</taxon>
        <taxon>Anophelinae</taxon>
        <taxon>Anopheles</taxon>
    </lineage>
</organism>
<protein>
    <submittedName>
        <fullName evidence="1">Uncharacterized protein</fullName>
    </submittedName>
</protein>
<reference evidence="1 2" key="1">
    <citation type="journal article" date="2017" name="G3 (Bethesda)">
        <title>The Physical Genome Mapping of Anopheles albimanus Corrected Scaffold Misassemblies and Identified Interarm Rearrangements in Genus Anopheles.</title>
        <authorList>
            <person name="Artemov G.N."/>
            <person name="Peery A.N."/>
            <person name="Jiang X."/>
            <person name="Tu Z."/>
            <person name="Stegniy V.N."/>
            <person name="Sharakhova M.V."/>
            <person name="Sharakhov I.V."/>
        </authorList>
    </citation>
    <scope>NUCLEOTIDE SEQUENCE [LARGE SCALE GENOMIC DNA]</scope>
    <source>
        <strain evidence="1 2">ALBI9_A</strain>
    </source>
</reference>
<dbReference type="AlphaFoldDB" id="A0A182F103"/>
<dbReference type="EnsemblMetazoa" id="AALB000126-RA">
    <property type="protein sequence ID" value="AALB000126-PA"/>
    <property type="gene ID" value="AALB000126"/>
</dbReference>
<dbReference type="VEuPathDB" id="VectorBase:AALB000126"/>
<evidence type="ECO:0000313" key="2">
    <source>
        <dbReference type="Proteomes" id="UP000069272"/>
    </source>
</evidence>
<keyword evidence="2" id="KW-1185">Reference proteome</keyword>
<evidence type="ECO:0000313" key="1">
    <source>
        <dbReference type="EnsemblMetazoa" id="AALB000126-PA"/>
    </source>
</evidence>
<reference evidence="1" key="2">
    <citation type="submission" date="2022-08" db="UniProtKB">
        <authorList>
            <consortium name="EnsemblMetazoa"/>
        </authorList>
    </citation>
    <scope>IDENTIFICATION</scope>
    <source>
        <strain evidence="1">STECLA/ALBI9_A</strain>
    </source>
</reference>
<proteinExistence type="predicted"/>
<dbReference type="Proteomes" id="UP000069272">
    <property type="component" value="Chromosome 2L"/>
</dbReference>
<accession>A0A182F103</accession>
<name>A0A182F103_ANOAL</name>
<sequence length="50" mass="5587">MYGPSDWKRLALAAASFVFPRWRATGDDEDAAATNATEQTFAPRAHHYDC</sequence>